<dbReference type="EMBL" id="GBXM01031495">
    <property type="protein sequence ID" value="JAH77082.1"/>
    <property type="molecule type" value="Transcribed_RNA"/>
</dbReference>
<reference evidence="1" key="2">
    <citation type="journal article" date="2015" name="Fish Shellfish Immunol.">
        <title>Early steps in the European eel (Anguilla anguilla)-Vibrio vulnificus interaction in the gills: Role of the RtxA13 toxin.</title>
        <authorList>
            <person name="Callol A."/>
            <person name="Pajuelo D."/>
            <person name="Ebbesson L."/>
            <person name="Teles M."/>
            <person name="MacKenzie S."/>
            <person name="Amaro C."/>
        </authorList>
    </citation>
    <scope>NUCLEOTIDE SEQUENCE</scope>
</reference>
<name>A0A0E9VG73_ANGAN</name>
<organism evidence="1">
    <name type="scientific">Anguilla anguilla</name>
    <name type="common">European freshwater eel</name>
    <name type="synonym">Muraena anguilla</name>
    <dbReference type="NCBI Taxonomy" id="7936"/>
    <lineage>
        <taxon>Eukaryota</taxon>
        <taxon>Metazoa</taxon>
        <taxon>Chordata</taxon>
        <taxon>Craniata</taxon>
        <taxon>Vertebrata</taxon>
        <taxon>Euteleostomi</taxon>
        <taxon>Actinopterygii</taxon>
        <taxon>Neopterygii</taxon>
        <taxon>Teleostei</taxon>
        <taxon>Anguilliformes</taxon>
        <taxon>Anguillidae</taxon>
        <taxon>Anguilla</taxon>
    </lineage>
</organism>
<sequence length="16" mass="1753">MDVLAKHVLHACSMTP</sequence>
<dbReference type="AlphaFoldDB" id="A0A0E9VG73"/>
<proteinExistence type="predicted"/>
<reference evidence="1" key="1">
    <citation type="submission" date="2014-11" db="EMBL/GenBank/DDBJ databases">
        <authorList>
            <person name="Amaro Gonzalez C."/>
        </authorList>
    </citation>
    <scope>NUCLEOTIDE SEQUENCE</scope>
</reference>
<protein>
    <submittedName>
        <fullName evidence="1">Uncharacterized protein</fullName>
    </submittedName>
</protein>
<evidence type="ECO:0000313" key="1">
    <source>
        <dbReference type="EMBL" id="JAH77082.1"/>
    </source>
</evidence>
<accession>A0A0E9VG73</accession>